<dbReference type="InterPro" id="IPR013325">
    <property type="entry name" value="RNA_pol_sigma_r2"/>
</dbReference>
<dbReference type="FunFam" id="1.10.601.10:FF:000001">
    <property type="entry name" value="RNA polymerase sigma factor SigA"/>
    <property type="match status" value="1"/>
</dbReference>
<protein>
    <recommendedName>
        <fullName evidence="6">RNA polymerase sigma factor RpoS</fullName>
    </recommendedName>
    <alternativeName>
        <fullName evidence="6">Sigma S</fullName>
    </alternativeName>
    <alternativeName>
        <fullName evidence="6">Sigma-38</fullName>
    </alternativeName>
</protein>
<evidence type="ECO:0000256" key="4">
    <source>
        <dbReference type="ARBA" id="ARBA00023125"/>
    </source>
</evidence>
<dbReference type="InterPro" id="IPR012761">
    <property type="entry name" value="RNA_pol_sigma_RpoS"/>
</dbReference>
<comment type="subcellular location">
    <subcellularLocation>
        <location evidence="6">Cytoplasm</location>
    </subcellularLocation>
</comment>
<dbReference type="Pfam" id="PF04545">
    <property type="entry name" value="Sigma70_r4"/>
    <property type="match status" value="1"/>
</dbReference>
<feature type="region of interest" description="Disordered" evidence="7">
    <location>
        <begin position="1"/>
        <end position="29"/>
    </location>
</feature>
<gene>
    <name evidence="6 9" type="primary">rpoS</name>
    <name evidence="9" type="ORF">IPJ38_15755</name>
</gene>
<sequence>MSEVGEVPEESEDEFIPEPGELETLPESESIPREIELLEDVTQLYLNEIGAKPLLTPDEELATTRQVRAGDFLARQKMIEHNLRLVVNIAKHYLNRGIPLLDLIEEGNLGLIHALEKFDPERGFRFSTYATWWIRQSIERGIMNQSRTIRLPVHVVKEINVVLRAMRHLESAETRDHSVERIAALIDKPVADVRRILQLNEHIASLDAPLEIDPSHTIGEAIADENSADPESLLQSSELGSLLSDWLAQLTERQCAVIERRYGLNGADLATLDTIAIDLGLTRERVRQIQMEGLDRLRKIIKRGGISRDSLL</sequence>
<dbReference type="InterPro" id="IPR036388">
    <property type="entry name" value="WH-like_DNA-bd_sf"/>
</dbReference>
<evidence type="ECO:0000256" key="2">
    <source>
        <dbReference type="ARBA" id="ARBA00023015"/>
    </source>
</evidence>
<comment type="similarity">
    <text evidence="6">Belongs to the sigma-70 factor family. RpoS subfamily.</text>
</comment>
<dbReference type="PANTHER" id="PTHR30603">
    <property type="entry name" value="RNA POLYMERASE SIGMA FACTOR RPO"/>
    <property type="match status" value="1"/>
</dbReference>
<dbReference type="InterPro" id="IPR007630">
    <property type="entry name" value="RNA_pol_sigma70_r4"/>
</dbReference>
<feature type="region of interest" description="Sigma-70 factor domain-3" evidence="6">
    <location>
        <begin position="158"/>
        <end position="233"/>
    </location>
</feature>
<dbReference type="InterPro" id="IPR007627">
    <property type="entry name" value="RNA_pol_sigma70_r2"/>
</dbReference>
<keyword evidence="3 6" id="KW-0731">Sigma factor</keyword>
<evidence type="ECO:0000256" key="6">
    <source>
        <dbReference type="HAMAP-Rule" id="MF_00959"/>
    </source>
</evidence>
<dbReference type="GO" id="GO:0006352">
    <property type="term" value="P:DNA-templated transcription initiation"/>
    <property type="evidence" value="ECO:0007669"/>
    <property type="project" value="UniProtKB-UniRule"/>
</dbReference>
<evidence type="ECO:0000256" key="5">
    <source>
        <dbReference type="ARBA" id="ARBA00023163"/>
    </source>
</evidence>
<name>A0A935MU43_9RHOO</name>
<dbReference type="SUPFAM" id="SSF88946">
    <property type="entry name" value="Sigma2 domain of RNA polymerase sigma factors"/>
    <property type="match status" value="1"/>
</dbReference>
<dbReference type="GO" id="GO:0003677">
    <property type="term" value="F:DNA binding"/>
    <property type="evidence" value="ECO:0007669"/>
    <property type="project" value="UniProtKB-UniRule"/>
</dbReference>
<dbReference type="Pfam" id="PF04539">
    <property type="entry name" value="Sigma70_r3"/>
    <property type="match status" value="1"/>
</dbReference>
<dbReference type="AlphaFoldDB" id="A0A935MU43"/>
<evidence type="ECO:0000256" key="1">
    <source>
        <dbReference type="ARBA" id="ARBA00022490"/>
    </source>
</evidence>
<reference evidence="9 10" key="1">
    <citation type="submission" date="2020-10" db="EMBL/GenBank/DDBJ databases">
        <title>Connecting structure to function with the recovery of over 1000 high-quality activated sludge metagenome-assembled genomes encoding full-length rRNA genes using long-read sequencing.</title>
        <authorList>
            <person name="Singleton C.M."/>
            <person name="Petriglieri F."/>
            <person name="Kristensen J.M."/>
            <person name="Kirkegaard R.H."/>
            <person name="Michaelsen T.Y."/>
            <person name="Andersen M.H."/>
            <person name="Karst S.M."/>
            <person name="Dueholm M.S."/>
            <person name="Nielsen P.H."/>
            <person name="Albertsen M."/>
        </authorList>
    </citation>
    <scope>NUCLEOTIDE SEQUENCE [LARGE SCALE GENOMIC DNA]</scope>
    <source>
        <strain evidence="9">EsbW_18-Q3-R4-48_BATAC.463</strain>
    </source>
</reference>
<dbReference type="PANTHER" id="PTHR30603:SF67">
    <property type="entry name" value="RNA POLYMERASE SIGMA FACTOR RPOS"/>
    <property type="match status" value="1"/>
</dbReference>
<comment type="subunit">
    <text evidence="6">Interacts with the RNA polymerase core enzyme.</text>
</comment>
<dbReference type="EMBL" id="JADJMS010000040">
    <property type="protein sequence ID" value="MBK7416329.1"/>
    <property type="molecule type" value="Genomic_DNA"/>
</dbReference>
<dbReference type="PROSITE" id="PS00715">
    <property type="entry name" value="SIGMA70_1"/>
    <property type="match status" value="1"/>
</dbReference>
<evidence type="ECO:0000259" key="8">
    <source>
        <dbReference type="PROSITE" id="PS00715"/>
    </source>
</evidence>
<dbReference type="SUPFAM" id="SSF88659">
    <property type="entry name" value="Sigma3 and sigma4 domains of RNA polymerase sigma factors"/>
    <property type="match status" value="2"/>
</dbReference>
<feature type="domain" description="RNA polymerase sigma-70" evidence="8">
    <location>
        <begin position="102"/>
        <end position="115"/>
    </location>
</feature>
<evidence type="ECO:0000256" key="7">
    <source>
        <dbReference type="SAM" id="MobiDB-lite"/>
    </source>
</evidence>
<keyword evidence="1 6" id="KW-0963">Cytoplasm</keyword>
<feature type="short sequence motif" description="Interaction with polymerase core subunit RpoC" evidence="6">
    <location>
        <begin position="102"/>
        <end position="105"/>
    </location>
</feature>
<feature type="compositionally biased region" description="Acidic residues" evidence="7">
    <location>
        <begin position="1"/>
        <end position="26"/>
    </location>
</feature>
<comment type="function">
    <text evidence="6">Sigma factors are initiation factors that promote the attachment of RNA polymerase to specific initiation sites and are then released. This sigma factor is the master transcriptional regulator of the stationary phase and the general stress response.</text>
</comment>
<dbReference type="InterPro" id="IPR013324">
    <property type="entry name" value="RNA_pol_sigma_r3/r4-like"/>
</dbReference>
<dbReference type="InterPro" id="IPR014284">
    <property type="entry name" value="RNA_pol_sigma-70_dom"/>
</dbReference>
<dbReference type="PRINTS" id="PR00046">
    <property type="entry name" value="SIGMA70FCT"/>
</dbReference>
<keyword evidence="5 6" id="KW-0804">Transcription</keyword>
<dbReference type="GO" id="GO:0005737">
    <property type="term" value="C:cytoplasm"/>
    <property type="evidence" value="ECO:0007669"/>
    <property type="project" value="UniProtKB-SubCell"/>
</dbReference>
<dbReference type="NCBIfam" id="TIGR02937">
    <property type="entry name" value="sigma70-ECF"/>
    <property type="match status" value="1"/>
</dbReference>
<evidence type="ECO:0000313" key="9">
    <source>
        <dbReference type="EMBL" id="MBK7416329.1"/>
    </source>
</evidence>
<feature type="region of interest" description="Sigma-70 factor domain-1" evidence="6">
    <location>
        <begin position="40"/>
        <end position="73"/>
    </location>
</feature>
<dbReference type="Gene3D" id="1.10.601.10">
    <property type="entry name" value="RNA Polymerase Primary Sigma Factor"/>
    <property type="match status" value="1"/>
</dbReference>
<organism evidence="9 10">
    <name type="scientific">Candidatus Dechloromonas phosphorivorans</name>
    <dbReference type="NCBI Taxonomy" id="2899244"/>
    <lineage>
        <taxon>Bacteria</taxon>
        <taxon>Pseudomonadati</taxon>
        <taxon>Pseudomonadota</taxon>
        <taxon>Betaproteobacteria</taxon>
        <taxon>Rhodocyclales</taxon>
        <taxon>Azonexaceae</taxon>
        <taxon>Dechloromonas</taxon>
    </lineage>
</organism>
<dbReference type="InterPro" id="IPR009042">
    <property type="entry name" value="RNA_pol_sigma70_r1_2"/>
</dbReference>
<feature type="region of interest" description="Sigma-70 factor domain-4" evidence="6">
    <location>
        <begin position="246"/>
        <end position="299"/>
    </location>
</feature>
<evidence type="ECO:0000256" key="3">
    <source>
        <dbReference type="ARBA" id="ARBA00023082"/>
    </source>
</evidence>
<comment type="caution">
    <text evidence="9">The sequence shown here is derived from an EMBL/GenBank/DDBJ whole genome shotgun (WGS) entry which is preliminary data.</text>
</comment>
<accession>A0A935MU43</accession>
<dbReference type="NCBIfam" id="TIGR02394">
    <property type="entry name" value="rpoS_proteo"/>
    <property type="match status" value="1"/>
</dbReference>
<evidence type="ECO:0000313" key="10">
    <source>
        <dbReference type="Proteomes" id="UP000739411"/>
    </source>
</evidence>
<dbReference type="Pfam" id="PF00140">
    <property type="entry name" value="Sigma70_r1_2"/>
    <property type="match status" value="1"/>
</dbReference>
<feature type="DNA-binding region" description="H-T-H motif" evidence="6">
    <location>
        <begin position="272"/>
        <end position="291"/>
    </location>
</feature>
<keyword evidence="2 6" id="KW-0805">Transcription regulation</keyword>
<dbReference type="InterPro" id="IPR000943">
    <property type="entry name" value="RNA_pol_sigma70"/>
</dbReference>
<dbReference type="Proteomes" id="UP000739411">
    <property type="component" value="Unassembled WGS sequence"/>
</dbReference>
<proteinExistence type="inferred from homology"/>
<dbReference type="GO" id="GO:0016987">
    <property type="term" value="F:sigma factor activity"/>
    <property type="evidence" value="ECO:0007669"/>
    <property type="project" value="UniProtKB-UniRule"/>
</dbReference>
<dbReference type="Pfam" id="PF04542">
    <property type="entry name" value="Sigma70_r2"/>
    <property type="match status" value="1"/>
</dbReference>
<dbReference type="InterPro" id="IPR050239">
    <property type="entry name" value="Sigma-70_RNA_pol_init_factors"/>
</dbReference>
<dbReference type="NCBIfam" id="NF004207">
    <property type="entry name" value="PRK05657.1"/>
    <property type="match status" value="1"/>
</dbReference>
<dbReference type="Gene3D" id="1.10.10.10">
    <property type="entry name" value="Winged helix-like DNA-binding domain superfamily/Winged helix DNA-binding domain"/>
    <property type="match status" value="2"/>
</dbReference>
<dbReference type="InterPro" id="IPR007624">
    <property type="entry name" value="RNA_pol_sigma70_r3"/>
</dbReference>
<feature type="region of interest" description="Sigma-70 factor domain-2" evidence="6">
    <location>
        <begin position="78"/>
        <end position="148"/>
    </location>
</feature>
<keyword evidence="4 6" id="KW-0238">DNA-binding</keyword>
<dbReference type="HAMAP" id="MF_00959">
    <property type="entry name" value="Sigma70_RpoS"/>
    <property type="match status" value="1"/>
</dbReference>